<evidence type="ECO:0000313" key="1">
    <source>
        <dbReference type="EMBL" id="RSD13230.1"/>
    </source>
</evidence>
<proteinExistence type="predicted"/>
<dbReference type="InterPro" id="IPR046196">
    <property type="entry name" value="DUF6228"/>
</dbReference>
<dbReference type="AlphaFoldDB" id="A0A3R9KHG4"/>
<evidence type="ECO:0000313" key="2">
    <source>
        <dbReference type="Proteomes" id="UP000267081"/>
    </source>
</evidence>
<protein>
    <submittedName>
        <fullName evidence="1">Uncharacterized protein</fullName>
    </submittedName>
</protein>
<name>A0A3R9KHG4_9PSEU</name>
<dbReference type="RefSeq" id="WP_125312530.1">
    <property type="nucleotide sequence ID" value="NZ_RSEC01000058.1"/>
</dbReference>
<dbReference type="Pfam" id="PF19739">
    <property type="entry name" value="DUF6228"/>
    <property type="match status" value="1"/>
</dbReference>
<keyword evidence="2" id="KW-1185">Reference proteome</keyword>
<dbReference type="OrthoDB" id="4548929at2"/>
<gene>
    <name evidence="1" type="ORF">EIY87_26095</name>
</gene>
<dbReference type="EMBL" id="RSEC01000058">
    <property type="protein sequence ID" value="RSD13230.1"/>
    <property type="molecule type" value="Genomic_DNA"/>
</dbReference>
<sequence>MTLVVPGAGVTLTLVDLDRSERDLVWFTARAEGDGLSAEVSVETLHGDSLDTFAAGLDRDFRGWTGTRTWTSFRSDLELSAAHTGRVVELVWTLRRHGWECTVRTPVTPGEELRRFSADVAEFLVS</sequence>
<organism evidence="1 2">
    <name type="scientific">Amycolatopsis eburnea</name>
    <dbReference type="NCBI Taxonomy" id="2267691"/>
    <lineage>
        <taxon>Bacteria</taxon>
        <taxon>Bacillati</taxon>
        <taxon>Actinomycetota</taxon>
        <taxon>Actinomycetes</taxon>
        <taxon>Pseudonocardiales</taxon>
        <taxon>Pseudonocardiaceae</taxon>
        <taxon>Amycolatopsis</taxon>
    </lineage>
</organism>
<reference evidence="1 2" key="1">
    <citation type="submission" date="2018-12" db="EMBL/GenBank/DDBJ databases">
        <title>Amycolatopsis eburnea sp. nov. actinomycete associate with arbuscular mycorrhiza fungal spore.</title>
        <authorList>
            <person name="Lumyong S."/>
            <person name="Chaiya L."/>
        </authorList>
    </citation>
    <scope>NUCLEOTIDE SEQUENCE [LARGE SCALE GENOMIC DNA]</scope>
    <source>
        <strain evidence="1 2">GLM-1</strain>
    </source>
</reference>
<dbReference type="Proteomes" id="UP000267081">
    <property type="component" value="Unassembled WGS sequence"/>
</dbReference>
<accession>A0A3R9KHG4</accession>
<comment type="caution">
    <text evidence="1">The sequence shown here is derived from an EMBL/GenBank/DDBJ whole genome shotgun (WGS) entry which is preliminary data.</text>
</comment>